<sequence length="143" mass="15405">MDDPSQDQLERLISLSTGSYLLVTTFRKDGTGVPTPVWVVRDGDALGIWTVTGSWKVRRIRNRPDVLVGPCDVRGNPTGPQVPGVAEICPPQRTAAYRTLLRQKYGLLGVLTLLGSRLRRGTDGTIGIRITLTAPPAAADPSS</sequence>
<organism evidence="2 3">
    <name type="scientific">Kitasatospora nipponensis</name>
    <dbReference type="NCBI Taxonomy" id="258049"/>
    <lineage>
        <taxon>Bacteria</taxon>
        <taxon>Bacillati</taxon>
        <taxon>Actinomycetota</taxon>
        <taxon>Actinomycetes</taxon>
        <taxon>Kitasatosporales</taxon>
        <taxon>Streptomycetaceae</taxon>
        <taxon>Kitasatospora</taxon>
    </lineage>
</organism>
<protein>
    <submittedName>
        <fullName evidence="2">PPOX class F420-dependent oxidoreductase</fullName>
    </submittedName>
</protein>
<gene>
    <name evidence="2" type="ORF">GCM10009665_74200</name>
</gene>
<dbReference type="InterPro" id="IPR019965">
    <property type="entry name" value="PPOX_F420-dep_Rv2061_put"/>
</dbReference>
<name>A0ABP4DQB3_9ACTN</name>
<proteinExistence type="predicted"/>
<dbReference type="InterPro" id="IPR012349">
    <property type="entry name" value="Split_barrel_FMN-bd"/>
</dbReference>
<dbReference type="SUPFAM" id="SSF50475">
    <property type="entry name" value="FMN-binding split barrel"/>
    <property type="match status" value="1"/>
</dbReference>
<dbReference type="EMBL" id="BAAALF010000276">
    <property type="protein sequence ID" value="GAA1068896.1"/>
    <property type="molecule type" value="Genomic_DNA"/>
</dbReference>
<dbReference type="PANTHER" id="PTHR35176:SF11">
    <property type="entry name" value="PYRIDOXAMINE 5'-PHOSPHATE OXIDASE FAMILY PROTEIN"/>
    <property type="match status" value="1"/>
</dbReference>
<keyword evidence="1" id="KW-0560">Oxidoreductase</keyword>
<accession>A0ABP4DQB3</accession>
<evidence type="ECO:0000313" key="2">
    <source>
        <dbReference type="EMBL" id="GAA1068896.1"/>
    </source>
</evidence>
<comment type="caution">
    <text evidence="2">The sequence shown here is derived from an EMBL/GenBank/DDBJ whole genome shotgun (WGS) entry which is preliminary data.</text>
</comment>
<evidence type="ECO:0000256" key="1">
    <source>
        <dbReference type="ARBA" id="ARBA00023002"/>
    </source>
</evidence>
<dbReference type="PANTHER" id="PTHR35176">
    <property type="entry name" value="HEME OXYGENASE HI_0854-RELATED"/>
    <property type="match status" value="1"/>
</dbReference>
<reference evidence="3" key="1">
    <citation type="journal article" date="2019" name="Int. J. Syst. Evol. Microbiol.">
        <title>The Global Catalogue of Microorganisms (GCM) 10K type strain sequencing project: providing services to taxonomists for standard genome sequencing and annotation.</title>
        <authorList>
            <consortium name="The Broad Institute Genomics Platform"/>
            <consortium name="The Broad Institute Genome Sequencing Center for Infectious Disease"/>
            <person name="Wu L."/>
            <person name="Ma J."/>
        </authorList>
    </citation>
    <scope>NUCLEOTIDE SEQUENCE [LARGE SCALE GENOMIC DNA]</scope>
    <source>
        <strain evidence="3">JCM 13004</strain>
    </source>
</reference>
<dbReference type="InterPro" id="IPR052019">
    <property type="entry name" value="F420H2_bilvrd_red/Heme_oxyg"/>
</dbReference>
<dbReference type="RefSeq" id="WP_344446669.1">
    <property type="nucleotide sequence ID" value="NZ_BAAALF010000276.1"/>
</dbReference>
<dbReference type="Gene3D" id="2.30.110.10">
    <property type="entry name" value="Electron Transport, Fmn-binding Protein, Chain A"/>
    <property type="match status" value="1"/>
</dbReference>
<keyword evidence="3" id="KW-1185">Reference proteome</keyword>
<dbReference type="NCBIfam" id="TIGR03666">
    <property type="entry name" value="Rv2061_F420"/>
    <property type="match status" value="1"/>
</dbReference>
<evidence type="ECO:0000313" key="3">
    <source>
        <dbReference type="Proteomes" id="UP001500037"/>
    </source>
</evidence>
<dbReference type="Proteomes" id="UP001500037">
    <property type="component" value="Unassembled WGS sequence"/>
</dbReference>